<keyword evidence="3" id="KW-1185">Reference proteome</keyword>
<evidence type="ECO:0000313" key="2">
    <source>
        <dbReference type="EMBL" id="MBE9144002.1"/>
    </source>
</evidence>
<evidence type="ECO:0000313" key="3">
    <source>
        <dbReference type="Proteomes" id="UP000640725"/>
    </source>
</evidence>
<dbReference type="Gene3D" id="3.30.70.1290">
    <property type="entry name" value="Transposase IS200-like"/>
    <property type="match status" value="1"/>
</dbReference>
<protein>
    <submittedName>
        <fullName evidence="2">Transposase</fullName>
    </submittedName>
</protein>
<proteinExistence type="predicted"/>
<feature type="domain" description="Transposase IS200-like" evidence="1">
    <location>
        <begin position="23"/>
        <end position="155"/>
    </location>
</feature>
<organism evidence="2 3">
    <name type="scientific">Planktothrix mougeotii LEGE 06226</name>
    <dbReference type="NCBI Taxonomy" id="1828728"/>
    <lineage>
        <taxon>Bacteria</taxon>
        <taxon>Bacillati</taxon>
        <taxon>Cyanobacteriota</taxon>
        <taxon>Cyanophyceae</taxon>
        <taxon>Oscillatoriophycideae</taxon>
        <taxon>Oscillatoriales</taxon>
        <taxon>Microcoleaceae</taxon>
        <taxon>Planktothrix</taxon>
    </lineage>
</organism>
<dbReference type="InterPro" id="IPR002686">
    <property type="entry name" value="Transposase_17"/>
</dbReference>
<dbReference type="InterPro" id="IPR052715">
    <property type="entry name" value="RAYT_transposase"/>
</dbReference>
<reference evidence="2 3" key="1">
    <citation type="submission" date="2020-10" db="EMBL/GenBank/DDBJ databases">
        <authorList>
            <person name="Castelo-Branco R."/>
            <person name="Eusebio N."/>
            <person name="Adriana R."/>
            <person name="Vieira A."/>
            <person name="Brugerolle De Fraissinette N."/>
            <person name="Rezende De Castro R."/>
            <person name="Schneider M.P."/>
            <person name="Vasconcelos V."/>
            <person name="Leao P.N."/>
        </authorList>
    </citation>
    <scope>NUCLEOTIDE SEQUENCE [LARGE SCALE GENOMIC DNA]</scope>
    <source>
        <strain evidence="2 3">LEGE 06226</strain>
    </source>
</reference>
<dbReference type="SUPFAM" id="SSF143422">
    <property type="entry name" value="Transposase IS200-like"/>
    <property type="match status" value="1"/>
</dbReference>
<dbReference type="SMART" id="SM01321">
    <property type="entry name" value="Y1_Tnp"/>
    <property type="match status" value="1"/>
</dbReference>
<accession>A0ABR9UC03</accession>
<dbReference type="RefSeq" id="WP_193869527.1">
    <property type="nucleotide sequence ID" value="NZ_JADEWU010000024.1"/>
</dbReference>
<evidence type="ECO:0000259" key="1">
    <source>
        <dbReference type="SMART" id="SM01321"/>
    </source>
</evidence>
<dbReference type="Proteomes" id="UP000640725">
    <property type="component" value="Unassembled WGS sequence"/>
</dbReference>
<name>A0ABR9UC03_9CYAN</name>
<dbReference type="PANTHER" id="PTHR36966">
    <property type="entry name" value="REP-ASSOCIATED TYROSINE TRANSPOSASE"/>
    <property type="match status" value="1"/>
</dbReference>
<comment type="caution">
    <text evidence="2">The sequence shown here is derived from an EMBL/GenBank/DDBJ whole genome shotgun (WGS) entry which is preliminary data.</text>
</comment>
<sequence>MSDDLRNNDELKITRRNLPHWELDGAVYFVTFKTFQKLELTPIARTIVLNCCLFFDESHPNNIPRYHTFSLVIMPDHVHWLLQPLPKINTEIEEEQTKAEYWSLTRILHSIKSYTAKQISKIMKHRGIIWQDERYDRIIRNHQEFINTWQYIRQNPVQEKLSDMAEDYPFLWEEF</sequence>
<gene>
    <name evidence="2" type="ORF">IQ236_12310</name>
</gene>
<dbReference type="InterPro" id="IPR036515">
    <property type="entry name" value="Transposase_17_sf"/>
</dbReference>
<dbReference type="EMBL" id="JADEWU010000024">
    <property type="protein sequence ID" value="MBE9144002.1"/>
    <property type="molecule type" value="Genomic_DNA"/>
</dbReference>
<dbReference type="PANTHER" id="PTHR36966:SF1">
    <property type="entry name" value="REP-ASSOCIATED TYROSINE TRANSPOSASE"/>
    <property type="match status" value="1"/>
</dbReference>